<dbReference type="AlphaFoldDB" id="A0A3P6TJM2"/>
<proteinExistence type="predicted"/>
<evidence type="ECO:0000313" key="2">
    <source>
        <dbReference type="Proteomes" id="UP000277928"/>
    </source>
</evidence>
<reference evidence="1 2" key="1">
    <citation type="submission" date="2018-08" db="EMBL/GenBank/DDBJ databases">
        <authorList>
            <person name="Laetsch R D."/>
            <person name="Stevens L."/>
            <person name="Kumar S."/>
            <person name="Blaxter L. M."/>
        </authorList>
    </citation>
    <scope>NUCLEOTIDE SEQUENCE [LARGE SCALE GENOMIC DNA]</scope>
</reference>
<evidence type="ECO:0008006" key="3">
    <source>
        <dbReference type="Google" id="ProtNLM"/>
    </source>
</evidence>
<dbReference type="EMBL" id="UYRX01000689">
    <property type="protein sequence ID" value="VDK85377.1"/>
    <property type="molecule type" value="Genomic_DNA"/>
</dbReference>
<sequence>MSAIWEQMETLERVGYSLIVNVADSSNSDTSGKMFVNIEFRTRNQSGEVKLRNIRISLSEFVSFLQQLCKLQRENVQ</sequence>
<dbReference type="OMA" id="MFMNIEF"/>
<accession>A0A3P6TJM2</accession>
<dbReference type="Proteomes" id="UP000277928">
    <property type="component" value="Unassembled WGS sequence"/>
</dbReference>
<evidence type="ECO:0000313" key="1">
    <source>
        <dbReference type="EMBL" id="VDK85377.1"/>
    </source>
</evidence>
<name>A0A3P6TJM2_LITSI</name>
<organism evidence="1 2">
    <name type="scientific">Litomosoides sigmodontis</name>
    <name type="common">Filarial nematode worm</name>
    <dbReference type="NCBI Taxonomy" id="42156"/>
    <lineage>
        <taxon>Eukaryota</taxon>
        <taxon>Metazoa</taxon>
        <taxon>Ecdysozoa</taxon>
        <taxon>Nematoda</taxon>
        <taxon>Chromadorea</taxon>
        <taxon>Rhabditida</taxon>
        <taxon>Spirurina</taxon>
        <taxon>Spiruromorpha</taxon>
        <taxon>Filarioidea</taxon>
        <taxon>Onchocercidae</taxon>
        <taxon>Litomosoides</taxon>
    </lineage>
</organism>
<protein>
    <recommendedName>
        <fullName evidence="3">COMM domain-containing protein</fullName>
    </recommendedName>
</protein>
<keyword evidence="2" id="KW-1185">Reference proteome</keyword>
<gene>
    <name evidence="1" type="ORF">NLS_LOCUS7096</name>
</gene>
<dbReference type="OrthoDB" id="5798498at2759"/>